<name>A0AAW7XHR6_9GAMM</name>
<evidence type="ECO:0000256" key="1">
    <source>
        <dbReference type="ARBA" id="ARBA00022801"/>
    </source>
</evidence>
<protein>
    <submittedName>
        <fullName evidence="6">Patatin-like phospholipase family protein</fullName>
    </submittedName>
</protein>
<dbReference type="Pfam" id="PF01734">
    <property type="entry name" value="Patatin"/>
    <property type="match status" value="1"/>
</dbReference>
<keyword evidence="1 4" id="KW-0378">Hydrolase</keyword>
<feature type="short sequence motif" description="DGA/G" evidence="4">
    <location>
        <begin position="183"/>
        <end position="185"/>
    </location>
</feature>
<dbReference type="EMBL" id="JAUOPG010000003">
    <property type="protein sequence ID" value="MDO6452928.1"/>
    <property type="molecule type" value="Genomic_DNA"/>
</dbReference>
<feature type="domain" description="PNPLA" evidence="5">
    <location>
        <begin position="8"/>
        <end position="196"/>
    </location>
</feature>
<dbReference type="Gene3D" id="3.40.1090.10">
    <property type="entry name" value="Cytosolic phospholipase A2 catalytic domain"/>
    <property type="match status" value="2"/>
</dbReference>
<comment type="caution">
    <text evidence="6">The sequence shown here is derived from an EMBL/GenBank/DDBJ whole genome shotgun (WGS) entry which is preliminary data.</text>
</comment>
<dbReference type="RefSeq" id="WP_303549038.1">
    <property type="nucleotide sequence ID" value="NZ_JAGDZI010000065.1"/>
</dbReference>
<feature type="short sequence motif" description="GXSXG" evidence="4">
    <location>
        <begin position="40"/>
        <end position="44"/>
    </location>
</feature>
<proteinExistence type="predicted"/>
<evidence type="ECO:0000256" key="4">
    <source>
        <dbReference type="PROSITE-ProRule" id="PRU01161"/>
    </source>
</evidence>
<evidence type="ECO:0000256" key="3">
    <source>
        <dbReference type="ARBA" id="ARBA00023098"/>
    </source>
</evidence>
<feature type="active site" description="Proton acceptor" evidence="4">
    <location>
        <position position="183"/>
    </location>
</feature>
<organism evidence="6 7">
    <name type="scientific">Neptunomonas phycophila</name>
    <dbReference type="NCBI Taxonomy" id="1572645"/>
    <lineage>
        <taxon>Bacteria</taxon>
        <taxon>Pseudomonadati</taxon>
        <taxon>Pseudomonadota</taxon>
        <taxon>Gammaproteobacteria</taxon>
        <taxon>Oceanospirillales</taxon>
        <taxon>Oceanospirillaceae</taxon>
        <taxon>Neptunomonas</taxon>
    </lineage>
</organism>
<gene>
    <name evidence="6" type="ORF">Q4490_05060</name>
</gene>
<dbReference type="PANTHER" id="PTHR14226:SF78">
    <property type="entry name" value="SLR0060 PROTEIN"/>
    <property type="match status" value="1"/>
</dbReference>
<evidence type="ECO:0000259" key="5">
    <source>
        <dbReference type="PROSITE" id="PS51635"/>
    </source>
</evidence>
<feature type="active site" description="Nucleophile" evidence="4">
    <location>
        <position position="42"/>
    </location>
</feature>
<dbReference type="InterPro" id="IPR016035">
    <property type="entry name" value="Acyl_Trfase/lysoPLipase"/>
</dbReference>
<keyword evidence="3 4" id="KW-0443">Lipid metabolism</keyword>
<feature type="short sequence motif" description="GXGXXG" evidence="4">
    <location>
        <begin position="12"/>
        <end position="17"/>
    </location>
</feature>
<reference evidence="6" key="1">
    <citation type="submission" date="2023-07" db="EMBL/GenBank/DDBJ databases">
        <title>Genome content predicts the carbon catabolic preferences of heterotrophic bacteria.</title>
        <authorList>
            <person name="Gralka M."/>
        </authorList>
    </citation>
    <scope>NUCLEOTIDE SEQUENCE</scope>
    <source>
        <strain evidence="6">I2M16</strain>
    </source>
</reference>
<dbReference type="PROSITE" id="PS51635">
    <property type="entry name" value="PNPLA"/>
    <property type="match status" value="1"/>
</dbReference>
<dbReference type="SUPFAM" id="SSF52151">
    <property type="entry name" value="FabD/lysophospholipase-like"/>
    <property type="match status" value="1"/>
</dbReference>
<dbReference type="AlphaFoldDB" id="A0AAW7XHR6"/>
<accession>A0AAW7XHR6</accession>
<sequence length="330" mass="36373">MKTRTINLALQGGGAHGAFTWGVLDRLLDEPWLDFEGVTGTSAGAMNAVMLAEGWRKDGRAGAKEQLSAFWGAVSSKGFGLLLPEGVESSLTRWWLHTMQYISPYDINMLDVNPLRDMLSGLVNFEALSKESPFSLYIAATAVRSGKLALFRESVLSVNHLLASACLPKIHKAIEIDGEYYWDGGFAGNPAIFPLIYDCSSKDILIVLLQTLDLDALPTGAEAIAERVTELGFQAHFMREMRAIAEFRENVSFGFVPGTKAWKLQKMRLHILQNQAYLSSLDQASKYNTRKGFLEALFLAGQSTAEQWLSQHQNDIGRRASCDISALFGA</sequence>
<dbReference type="GO" id="GO:0016042">
    <property type="term" value="P:lipid catabolic process"/>
    <property type="evidence" value="ECO:0007669"/>
    <property type="project" value="UniProtKB-UniRule"/>
</dbReference>
<dbReference type="Proteomes" id="UP001169862">
    <property type="component" value="Unassembled WGS sequence"/>
</dbReference>
<evidence type="ECO:0000313" key="7">
    <source>
        <dbReference type="Proteomes" id="UP001169862"/>
    </source>
</evidence>
<dbReference type="PANTHER" id="PTHR14226">
    <property type="entry name" value="NEUROPATHY TARGET ESTERASE/SWISS CHEESE D.MELANOGASTER"/>
    <property type="match status" value="1"/>
</dbReference>
<keyword evidence="2 4" id="KW-0442">Lipid degradation</keyword>
<evidence type="ECO:0000256" key="2">
    <source>
        <dbReference type="ARBA" id="ARBA00022963"/>
    </source>
</evidence>
<dbReference type="GO" id="GO:0016787">
    <property type="term" value="F:hydrolase activity"/>
    <property type="evidence" value="ECO:0007669"/>
    <property type="project" value="UniProtKB-UniRule"/>
</dbReference>
<evidence type="ECO:0000313" key="6">
    <source>
        <dbReference type="EMBL" id="MDO6452928.1"/>
    </source>
</evidence>
<dbReference type="InterPro" id="IPR002641">
    <property type="entry name" value="PNPLA_dom"/>
</dbReference>
<dbReference type="InterPro" id="IPR050301">
    <property type="entry name" value="NTE"/>
</dbReference>